<feature type="compositionally biased region" description="Acidic residues" evidence="6">
    <location>
        <begin position="467"/>
        <end position="483"/>
    </location>
</feature>
<dbReference type="Proteomes" id="UP001221413">
    <property type="component" value="Unassembled WGS sequence"/>
</dbReference>
<dbReference type="PANTHER" id="PTHR21659">
    <property type="entry name" value="HYDROPHOBIC PROTEIN RCI2 LOW TEMPERATURE AND SALT RESPONSIVE PROTEIN LTI6 -RELATED"/>
    <property type="match status" value="1"/>
</dbReference>
<feature type="compositionally biased region" description="Basic and acidic residues" evidence="6">
    <location>
        <begin position="203"/>
        <end position="224"/>
    </location>
</feature>
<evidence type="ECO:0000256" key="5">
    <source>
        <dbReference type="ARBA" id="ARBA00023136"/>
    </source>
</evidence>
<sequence>MITPKLMNRPRSRSQSPDRHGITYSTASTRKKDAGSSANRSNKASPTSRQQSAVKEPTVHKPPSSLAVPKSRSQVSTPRCQTPNRRAPSPATPRSRPPSVTVNILRHASSPQTLLEKFRLEEVSLEPVEKPAQSRQVSSESYRQHVSDQNRPPPDLSILSDGSDKYEFANFSSSPPSKLKFSEEALEKDRIPSSNTIKQATIYKDDSDREYDSDGVDDHGGKHDDEDDGIDGDDEDNVVGNGKTEEAEDEEEDDDWWKQSPLLNPKTGTLDWSKESCSTIPEEDEGVNPEDNEAKLEEKENLDDGKEEDEEDDWWKQSPILNPKTGTLNWRKDSCPTIAEEEEGVKPEDDVTSLEDGGAKLEDDEANSEEEDSEDDWYKQPPFLNPKTGTLDWSRDACSTTDEEREKPGDNGLNTRNSEDEESEDDWHKRRPFLNPKSGTLDWSRDACSTTDEDEGTNLEDDRGGPEDEEETPDNEDNSDWEEEKTAEGRDIDENFETENSGEDEVDEDDDILKQNPLSDSRTGKVDNGRNLDRIWDDHRASKLLRSDSSSGSESAEKSVGDRSSTYEWLEESPSVLEPLIPKAVEDSVTTDEAEQLGKINSQPRFIHCFNNISAADIYKKLNFNFQSFYNPIIEAADVFLPRTVYFDNIALESQDTIFSAPTVGKPYMMSQCWVNCNNYDAHIIRDLHCSYNITLHKLLGKVQAFKPIGWTDVWVEPCQFVSDLITNLECTDEDVEHIWSDYGIDLFRFVETQNVLRCAPYSFKPGAIQIHAPAASDQVEGRNMYLLTCSLLSSGMFMTRQYPPQVMATPSLSMGSDGVYRCTIMPDIWHPHLSPSRAMTFPGYTVTGDTPWLEWDPEENCFKGDIPLADTVSQSNDGRIAVTITGEYNLNIGSSKIGLHESITARLYLPLPAKEEVASDNSDIANEGHGFPTLAASLLTSSPWLGFDNTHSAYIASVARMYDRTMQNIANEMSMNRNQRPNLNVRPWDTPPRSKTPRLCIKSLGPTPWYTFLTERQQEEYYRVHDREGRKKFIESLEEDHRQEPVAWSPIESEAEEAEVKVDKDLEEMRRMYETQFNEAHVILWLNTTYRESMQDRLLEESYDDFPPLGVLILAGCGPDFLINICLTILGYFPGHIHAFYLMYVFYERREAALAGILPTEDAPGVYSDRINSGGVKGYETLYSQRDEA</sequence>
<dbReference type="EMBL" id="JAQGDS010000012">
    <property type="protein sequence ID" value="KAJ6256630.1"/>
    <property type="molecule type" value="Genomic_DNA"/>
</dbReference>
<dbReference type="Pfam" id="PF01679">
    <property type="entry name" value="Pmp3"/>
    <property type="match status" value="1"/>
</dbReference>
<feature type="compositionally biased region" description="Acidic residues" evidence="6">
    <location>
        <begin position="246"/>
        <end position="255"/>
    </location>
</feature>
<evidence type="ECO:0000313" key="7">
    <source>
        <dbReference type="EMBL" id="KAJ6256630.1"/>
    </source>
</evidence>
<dbReference type="AlphaFoldDB" id="A0AAD6NFQ4"/>
<evidence type="ECO:0000256" key="4">
    <source>
        <dbReference type="ARBA" id="ARBA00022989"/>
    </source>
</evidence>
<evidence type="ECO:0000256" key="2">
    <source>
        <dbReference type="ARBA" id="ARBA00009530"/>
    </source>
</evidence>
<feature type="compositionally biased region" description="Basic and acidic residues" evidence="6">
    <location>
        <begin position="484"/>
        <end position="493"/>
    </location>
</feature>
<dbReference type="PANTHER" id="PTHR21659:SF42">
    <property type="entry name" value="UPF0057 MEMBRANE PROTEIN ZK632.10-RELATED"/>
    <property type="match status" value="1"/>
</dbReference>
<comment type="caution">
    <text evidence="7">The sequence shown here is derived from an EMBL/GenBank/DDBJ whole genome shotgun (WGS) entry which is preliminary data.</text>
</comment>
<feature type="region of interest" description="Disordered" evidence="6">
    <location>
        <begin position="126"/>
        <end position="531"/>
    </location>
</feature>
<keyword evidence="8" id="KW-1185">Reference proteome</keyword>
<feature type="compositionally biased region" description="Basic and acidic residues" evidence="6">
    <location>
        <begin position="522"/>
        <end position="531"/>
    </location>
</feature>
<feature type="region of interest" description="Disordered" evidence="6">
    <location>
        <begin position="1"/>
        <end position="101"/>
    </location>
</feature>
<protein>
    <submittedName>
        <fullName evidence="7">Uncharacterized protein</fullName>
    </submittedName>
</protein>
<dbReference type="GO" id="GO:0016020">
    <property type="term" value="C:membrane"/>
    <property type="evidence" value="ECO:0007669"/>
    <property type="project" value="UniProtKB-SubCell"/>
</dbReference>
<feature type="compositionally biased region" description="Acidic residues" evidence="6">
    <location>
        <begin position="362"/>
        <end position="375"/>
    </location>
</feature>
<dbReference type="InterPro" id="IPR000612">
    <property type="entry name" value="PMP3"/>
</dbReference>
<gene>
    <name evidence="7" type="ORF">Dda_8495</name>
</gene>
<name>A0AAD6NFQ4_DREDA</name>
<proteinExistence type="inferred from homology"/>
<comment type="similarity">
    <text evidence="2">Belongs to the UPF0057 (PMP3) family.</text>
</comment>
<organism evidence="7 8">
    <name type="scientific">Drechslerella dactyloides</name>
    <name type="common">Nematode-trapping fungus</name>
    <name type="synonym">Arthrobotrys dactyloides</name>
    <dbReference type="NCBI Taxonomy" id="74499"/>
    <lineage>
        <taxon>Eukaryota</taxon>
        <taxon>Fungi</taxon>
        <taxon>Dikarya</taxon>
        <taxon>Ascomycota</taxon>
        <taxon>Pezizomycotina</taxon>
        <taxon>Orbiliomycetes</taxon>
        <taxon>Orbiliales</taxon>
        <taxon>Orbiliaceae</taxon>
        <taxon>Drechslerella</taxon>
    </lineage>
</organism>
<feature type="compositionally biased region" description="Basic and acidic residues" evidence="6">
    <location>
        <begin position="180"/>
        <end position="191"/>
    </location>
</feature>
<feature type="compositionally biased region" description="Basic and acidic residues" evidence="6">
    <location>
        <begin position="292"/>
        <end position="304"/>
    </location>
</feature>
<keyword evidence="5" id="KW-0472">Membrane</keyword>
<keyword evidence="3" id="KW-0812">Transmembrane</keyword>
<evidence type="ECO:0000256" key="6">
    <source>
        <dbReference type="SAM" id="MobiDB-lite"/>
    </source>
</evidence>
<feature type="compositionally biased region" description="Acidic residues" evidence="6">
    <location>
        <begin position="494"/>
        <end position="511"/>
    </location>
</feature>
<feature type="compositionally biased region" description="Polar residues" evidence="6">
    <location>
        <begin position="71"/>
        <end position="81"/>
    </location>
</feature>
<accession>A0AAD6NFQ4</accession>
<feature type="compositionally biased region" description="Acidic residues" evidence="6">
    <location>
        <begin position="281"/>
        <end position="291"/>
    </location>
</feature>
<comment type="subcellular location">
    <subcellularLocation>
        <location evidence="1">Membrane</location>
    </subcellularLocation>
</comment>
<evidence type="ECO:0000256" key="1">
    <source>
        <dbReference type="ARBA" id="ARBA00004370"/>
    </source>
</evidence>
<evidence type="ECO:0000313" key="8">
    <source>
        <dbReference type="Proteomes" id="UP001221413"/>
    </source>
</evidence>
<feature type="region of interest" description="Disordered" evidence="6">
    <location>
        <begin position="545"/>
        <end position="568"/>
    </location>
</feature>
<feature type="compositionally biased region" description="Polar residues" evidence="6">
    <location>
        <begin position="36"/>
        <end position="53"/>
    </location>
</feature>
<evidence type="ECO:0000256" key="3">
    <source>
        <dbReference type="ARBA" id="ARBA00022692"/>
    </source>
</evidence>
<feature type="compositionally biased region" description="Low complexity" evidence="6">
    <location>
        <begin position="82"/>
        <end position="99"/>
    </location>
</feature>
<feature type="compositionally biased region" description="Acidic residues" evidence="6">
    <location>
        <begin position="225"/>
        <end position="237"/>
    </location>
</feature>
<keyword evidence="4" id="KW-1133">Transmembrane helix</keyword>
<reference evidence="7" key="1">
    <citation type="submission" date="2023-01" db="EMBL/GenBank/DDBJ databases">
        <title>The chitinases involved in constricting ring structure development in the nematode-trapping fungus Drechslerella dactyloides.</title>
        <authorList>
            <person name="Wang R."/>
            <person name="Zhang L."/>
            <person name="Tang P."/>
            <person name="Li S."/>
            <person name="Liang L."/>
        </authorList>
    </citation>
    <scope>NUCLEOTIDE SEQUENCE</scope>
    <source>
        <strain evidence="7">YMF1.00031</strain>
    </source>
</reference>